<organism evidence="1">
    <name type="scientific">Lotharella oceanica</name>
    <dbReference type="NCBI Taxonomy" id="641309"/>
    <lineage>
        <taxon>Eukaryota</taxon>
        <taxon>Sar</taxon>
        <taxon>Rhizaria</taxon>
        <taxon>Cercozoa</taxon>
        <taxon>Chlorarachniophyceae</taxon>
        <taxon>Lotharella</taxon>
    </lineage>
</organism>
<name>A0A7S2TIJ2_9EUKA</name>
<accession>A0A7S2TIJ2</accession>
<gene>
    <name evidence="1" type="ORF">LSP00402_LOCUS2289</name>
</gene>
<proteinExistence type="predicted"/>
<dbReference type="EMBL" id="HBHP01003599">
    <property type="protein sequence ID" value="CAD9748544.1"/>
    <property type="molecule type" value="Transcribed_RNA"/>
</dbReference>
<reference evidence="1" key="1">
    <citation type="submission" date="2021-01" db="EMBL/GenBank/DDBJ databases">
        <authorList>
            <person name="Corre E."/>
            <person name="Pelletier E."/>
            <person name="Niang G."/>
            <person name="Scheremetjew M."/>
            <person name="Finn R."/>
            <person name="Kale V."/>
            <person name="Holt S."/>
            <person name="Cochrane G."/>
            <person name="Meng A."/>
            <person name="Brown T."/>
            <person name="Cohen L."/>
        </authorList>
    </citation>
    <scope>NUCLEOTIDE SEQUENCE</scope>
    <source>
        <strain evidence="1">CCMP622</strain>
    </source>
</reference>
<sequence>MVFGARSTCGRGYMANTGLWDYEETRPGREKEVDGSLSSLPPESVRLVISYDNDRGRCGRCHGETTSHHFRFPEEFKRCPMCINCLQSGYDFDFFAGAPPEFFQCRRCQKFVANGGKNWVYGKKRWPMCLGCKKMEDSENR</sequence>
<protein>
    <submittedName>
        <fullName evidence="1">Uncharacterized protein</fullName>
    </submittedName>
</protein>
<dbReference type="AlphaFoldDB" id="A0A7S2TIJ2"/>
<evidence type="ECO:0000313" key="1">
    <source>
        <dbReference type="EMBL" id="CAD9748544.1"/>
    </source>
</evidence>